<reference evidence="1 2" key="1">
    <citation type="submission" date="2020-11" db="EMBL/GenBank/DDBJ databases">
        <title>Insectihabitans protaetiae gen. nov. sp. nov. and Insectihabitans allomyrinae sp. nov., isolated from larvae of Protaetia brevitarsis seulensis and Allomyrina dichotoma, respectively.</title>
        <authorList>
            <person name="Lee S.D."/>
            <person name="Byeon Y.-S."/>
            <person name="Kim S.-M."/>
            <person name="Yang H.L."/>
            <person name="Kim I.S."/>
        </authorList>
    </citation>
    <scope>NUCLEOTIDE SEQUENCE [LARGE SCALE GENOMIC DNA]</scope>
    <source>
        <strain evidence="1 2">BWR-B9</strain>
    </source>
</reference>
<organism evidence="1 2">
    <name type="scientific">Limnobaculum allomyrinae</name>
    <dbReference type="NCBI Taxonomy" id="2791986"/>
    <lineage>
        <taxon>Bacteria</taxon>
        <taxon>Pseudomonadati</taxon>
        <taxon>Pseudomonadota</taxon>
        <taxon>Gammaproteobacteria</taxon>
        <taxon>Enterobacterales</taxon>
        <taxon>Budviciaceae</taxon>
        <taxon>Limnobaculum</taxon>
    </lineage>
</organism>
<evidence type="ECO:0000313" key="2">
    <source>
        <dbReference type="Proteomes" id="UP001296921"/>
    </source>
</evidence>
<dbReference type="EMBL" id="JADRCR010000006">
    <property type="protein sequence ID" value="MBK5144632.1"/>
    <property type="molecule type" value="Genomic_DNA"/>
</dbReference>
<keyword evidence="2" id="KW-1185">Reference proteome</keyword>
<sequence length="127" mass="15252">MRMKLRRIQVDGCDFFWRVLWDPDAANGDYLFLRVWVAGRKAYPWLTVHYQFHNPWLFYGDIINAVTPEQQDRVRDYFQLKPLTPGKVAEIIRKATSLLNEEYSDRRLDKNWYLNINREGSLNWGLA</sequence>
<dbReference type="RefSeq" id="WP_218467069.1">
    <property type="nucleotide sequence ID" value="NZ_JADRCR010000006.1"/>
</dbReference>
<gene>
    <name evidence="1" type="ORF">I2494_13060</name>
</gene>
<comment type="caution">
    <text evidence="1">The sequence shown here is derived from an EMBL/GenBank/DDBJ whole genome shotgun (WGS) entry which is preliminary data.</text>
</comment>
<accession>A0ABS1ISH7</accession>
<dbReference type="Proteomes" id="UP001296921">
    <property type="component" value="Unassembled WGS sequence"/>
</dbReference>
<proteinExistence type="predicted"/>
<evidence type="ECO:0000313" key="1">
    <source>
        <dbReference type="EMBL" id="MBK5144632.1"/>
    </source>
</evidence>
<protein>
    <submittedName>
        <fullName evidence="1">Uncharacterized protein</fullName>
    </submittedName>
</protein>
<name>A0ABS1ISH7_9GAMM</name>